<evidence type="ECO:0000259" key="3">
    <source>
        <dbReference type="PROSITE" id="PS51186"/>
    </source>
</evidence>
<protein>
    <submittedName>
        <fullName evidence="4">Protease synthase and sporulation negative regulatory protein PAI 1</fullName>
        <ecNumber evidence="4">2.3.1.-</ecNumber>
    </submittedName>
</protein>
<dbReference type="EMBL" id="MPSB01000011">
    <property type="protein sequence ID" value="ONF95494.1"/>
    <property type="molecule type" value="Genomic_DNA"/>
</dbReference>
<dbReference type="GO" id="GO:0006508">
    <property type="term" value="P:proteolysis"/>
    <property type="evidence" value="ECO:0007669"/>
    <property type="project" value="UniProtKB-KW"/>
</dbReference>
<comment type="caution">
    <text evidence="4">The sequence shown here is derived from an EMBL/GenBank/DDBJ whole genome shotgun (WGS) entry which is preliminary data.</text>
</comment>
<evidence type="ECO:0000256" key="2">
    <source>
        <dbReference type="ARBA" id="ARBA00023315"/>
    </source>
</evidence>
<dbReference type="Gene3D" id="3.40.630.30">
    <property type="match status" value="1"/>
</dbReference>
<organism evidence="4 5">
    <name type="scientific">Sphingomonas jeddahensis</name>
    <dbReference type="NCBI Taxonomy" id="1915074"/>
    <lineage>
        <taxon>Bacteria</taxon>
        <taxon>Pseudomonadati</taxon>
        <taxon>Pseudomonadota</taxon>
        <taxon>Alphaproteobacteria</taxon>
        <taxon>Sphingomonadales</taxon>
        <taxon>Sphingomonadaceae</taxon>
        <taxon>Sphingomonas</taxon>
    </lineage>
</organism>
<dbReference type="AlphaFoldDB" id="A0A1V2ETN1"/>
<dbReference type="InterPro" id="IPR050832">
    <property type="entry name" value="Bact_Acetyltransf"/>
</dbReference>
<evidence type="ECO:0000256" key="1">
    <source>
        <dbReference type="ARBA" id="ARBA00022679"/>
    </source>
</evidence>
<proteinExistence type="predicted"/>
<dbReference type="InterPro" id="IPR016181">
    <property type="entry name" value="Acyl_CoA_acyltransferase"/>
</dbReference>
<evidence type="ECO:0000313" key="5">
    <source>
        <dbReference type="Proteomes" id="UP000188729"/>
    </source>
</evidence>
<accession>A0A1V2ETN1</accession>
<evidence type="ECO:0000313" key="4">
    <source>
        <dbReference type="EMBL" id="ONF95494.1"/>
    </source>
</evidence>
<dbReference type="Proteomes" id="UP000188729">
    <property type="component" value="Unassembled WGS sequence"/>
</dbReference>
<feature type="domain" description="N-acetyltransferase" evidence="3">
    <location>
        <begin position="5"/>
        <end position="175"/>
    </location>
</feature>
<dbReference type="STRING" id="1915074.SPHI_23930"/>
<dbReference type="PANTHER" id="PTHR43877">
    <property type="entry name" value="AMINOALKYLPHOSPHONATE N-ACETYLTRANSFERASE-RELATED-RELATED"/>
    <property type="match status" value="1"/>
</dbReference>
<dbReference type="InterPro" id="IPR000182">
    <property type="entry name" value="GNAT_dom"/>
</dbReference>
<dbReference type="Pfam" id="PF00583">
    <property type="entry name" value="Acetyltransf_1"/>
    <property type="match status" value="1"/>
</dbReference>
<dbReference type="GO" id="GO:0016747">
    <property type="term" value="F:acyltransferase activity, transferring groups other than amino-acyl groups"/>
    <property type="evidence" value="ECO:0007669"/>
    <property type="project" value="InterPro"/>
</dbReference>
<dbReference type="PANTHER" id="PTHR43877:SF1">
    <property type="entry name" value="ACETYLTRANSFERASE"/>
    <property type="match status" value="1"/>
</dbReference>
<keyword evidence="4" id="KW-0645">Protease</keyword>
<dbReference type="PROSITE" id="PS51186">
    <property type="entry name" value="GNAT"/>
    <property type="match status" value="1"/>
</dbReference>
<dbReference type="CDD" id="cd04301">
    <property type="entry name" value="NAT_SF"/>
    <property type="match status" value="1"/>
</dbReference>
<keyword evidence="5" id="KW-1185">Reference proteome</keyword>
<keyword evidence="4" id="KW-0378">Hydrolase</keyword>
<reference evidence="4 5" key="1">
    <citation type="submission" date="2016-11" db="EMBL/GenBank/DDBJ databases">
        <title>Genome sequence of Sphingomonas jeddahensis G39.</title>
        <authorList>
            <person name="Poehlein A."/>
            <person name="Wuebbeler J.H."/>
            <person name="Steinbuechel A."/>
            <person name="Daniel R."/>
        </authorList>
    </citation>
    <scope>NUCLEOTIDE SEQUENCE [LARGE SCALE GENOMIC DNA]</scope>
    <source>
        <strain evidence="4 5">G39</strain>
    </source>
</reference>
<dbReference type="OrthoDB" id="7205533at2"/>
<dbReference type="GO" id="GO:0008233">
    <property type="term" value="F:peptidase activity"/>
    <property type="evidence" value="ECO:0007669"/>
    <property type="project" value="UniProtKB-KW"/>
</dbReference>
<name>A0A1V2ETN1_9SPHN</name>
<sequence length="176" mass="18750">MSTAWRLRRATAADAPAAAMVAAASFLETFAGILPGEDIVAHCTRNSSAAKFAGWADDPASVVTLAEHPDGAAPVGYTLLTTPDLPITPEHGDIELRRIYALSLTRGTGLGNRLMAQAIADAQSLGARRLLLGVLGTNHVARAFYEREGFTLAGTRRFNVGAGWYDDVIYARNLPR</sequence>
<dbReference type="SUPFAM" id="SSF55729">
    <property type="entry name" value="Acyl-CoA N-acyltransferases (Nat)"/>
    <property type="match status" value="1"/>
</dbReference>
<keyword evidence="1 4" id="KW-0808">Transferase</keyword>
<dbReference type="EC" id="2.3.1.-" evidence="4"/>
<gene>
    <name evidence="4" type="primary">paiA_2</name>
    <name evidence="4" type="ORF">SPHI_23930</name>
</gene>
<dbReference type="RefSeq" id="WP_076745162.1">
    <property type="nucleotide sequence ID" value="NZ_MPSB01000011.1"/>
</dbReference>
<keyword evidence="2 4" id="KW-0012">Acyltransferase</keyword>